<keyword evidence="1" id="KW-0812">Transmembrane</keyword>
<reference evidence="3" key="1">
    <citation type="submission" date="2023-06" db="EMBL/GenBank/DDBJ databases">
        <title>Genomic analysis of the entomopathogenic nematode Steinernema hermaphroditum.</title>
        <authorList>
            <person name="Schwarz E.M."/>
            <person name="Heppert J.K."/>
            <person name="Baniya A."/>
            <person name="Schwartz H.T."/>
            <person name="Tan C.-H."/>
            <person name="Antoshechkin I."/>
            <person name="Sternberg P.W."/>
            <person name="Goodrich-Blair H."/>
            <person name="Dillman A.R."/>
        </authorList>
    </citation>
    <scope>NUCLEOTIDE SEQUENCE</scope>
    <source>
        <strain evidence="3">PS9179</strain>
        <tissue evidence="3">Whole animal</tissue>
    </source>
</reference>
<accession>A0AA39I4L7</accession>
<dbReference type="AlphaFoldDB" id="A0AA39I4L7"/>
<dbReference type="EMBL" id="JAUCMV010000002">
    <property type="protein sequence ID" value="KAK0416669.1"/>
    <property type="molecule type" value="Genomic_DNA"/>
</dbReference>
<keyword evidence="1" id="KW-0472">Membrane</keyword>
<dbReference type="Pfam" id="PF00567">
    <property type="entry name" value="TUDOR"/>
    <property type="match status" value="1"/>
</dbReference>
<organism evidence="3 4">
    <name type="scientific">Steinernema hermaphroditum</name>
    <dbReference type="NCBI Taxonomy" id="289476"/>
    <lineage>
        <taxon>Eukaryota</taxon>
        <taxon>Metazoa</taxon>
        <taxon>Ecdysozoa</taxon>
        <taxon>Nematoda</taxon>
        <taxon>Chromadorea</taxon>
        <taxon>Rhabditida</taxon>
        <taxon>Tylenchina</taxon>
        <taxon>Panagrolaimomorpha</taxon>
        <taxon>Strongyloidoidea</taxon>
        <taxon>Steinernematidae</taxon>
        <taxon>Steinernema</taxon>
    </lineage>
</organism>
<evidence type="ECO:0000256" key="1">
    <source>
        <dbReference type="SAM" id="Phobius"/>
    </source>
</evidence>
<evidence type="ECO:0000313" key="4">
    <source>
        <dbReference type="Proteomes" id="UP001175271"/>
    </source>
</evidence>
<comment type="caution">
    <text evidence="3">The sequence shown here is derived from an EMBL/GenBank/DDBJ whole genome shotgun (WGS) entry which is preliminary data.</text>
</comment>
<gene>
    <name evidence="3" type="ORF">QR680_012622</name>
</gene>
<feature type="domain" description="Tudor" evidence="2">
    <location>
        <begin position="27"/>
        <end position="138"/>
    </location>
</feature>
<dbReference type="PANTHER" id="PTHR16442:SF1">
    <property type="entry name" value="RING FINGER PROTEIN 17"/>
    <property type="match status" value="1"/>
</dbReference>
<evidence type="ECO:0000259" key="2">
    <source>
        <dbReference type="Pfam" id="PF00567"/>
    </source>
</evidence>
<proteinExistence type="predicted"/>
<protein>
    <recommendedName>
        <fullName evidence="2">Tudor domain-containing protein</fullName>
    </recommendedName>
</protein>
<keyword evidence="1" id="KW-1133">Transmembrane helix</keyword>
<dbReference type="PANTHER" id="PTHR16442">
    <property type="entry name" value="RING FINGER PROTEIN 17"/>
    <property type="match status" value="1"/>
</dbReference>
<dbReference type="InterPro" id="IPR002999">
    <property type="entry name" value="Tudor"/>
</dbReference>
<feature type="transmembrane region" description="Helical" evidence="1">
    <location>
        <begin position="196"/>
        <end position="217"/>
    </location>
</feature>
<sequence>MAGRAFFADKDFTWFLGLPRRKVTTPFEGTITHATSFSSVFVRSVQSEKILADLEEKLEEHLRLNPRSPSHVSRNKLALIRYGPFPRVHRVLVLDTKGKMANVVFVDTGNIAEVPSELLHPLPVEFDSVPAQAIPLRVENTPAEQRILFDDFLRRERSAALSGGDSRLEEHELLGRSMQFEQAISSVSPGQTSVTFFFHFAYLVVIAAAFGIIVLLWRKMKRTKERVARSLQLIEFENVVQENSL</sequence>
<dbReference type="Gene3D" id="2.30.30.140">
    <property type="match status" value="1"/>
</dbReference>
<dbReference type="SUPFAM" id="SSF63748">
    <property type="entry name" value="Tudor/PWWP/MBT"/>
    <property type="match status" value="1"/>
</dbReference>
<keyword evidence="4" id="KW-1185">Reference proteome</keyword>
<name>A0AA39I4L7_9BILA</name>
<dbReference type="Proteomes" id="UP001175271">
    <property type="component" value="Unassembled WGS sequence"/>
</dbReference>
<evidence type="ECO:0000313" key="3">
    <source>
        <dbReference type="EMBL" id="KAK0416669.1"/>
    </source>
</evidence>